<evidence type="ECO:0000259" key="1">
    <source>
        <dbReference type="Pfam" id="PF10592"/>
    </source>
</evidence>
<protein>
    <submittedName>
        <fullName evidence="2">AIPR family protein</fullName>
    </submittedName>
</protein>
<accession>A0AAI9GD97</accession>
<reference evidence="2" key="1">
    <citation type="submission" date="2024-02" db="EMBL/GenBank/DDBJ databases">
        <authorList>
            <consortium name="Clinical and Environmental Microbiology Branch: Whole genome sequencing antimicrobial resistance pathogens in the healthcare setting"/>
        </authorList>
    </citation>
    <scope>NUCLEOTIDE SEQUENCE</scope>
    <source>
        <strain evidence="2">2021GO-0154</strain>
    </source>
</reference>
<dbReference type="AlphaFoldDB" id="A0AAI9GD97"/>
<sequence>MASINDYKILNKKCYKQFEILNNILNLDVDKITDANRYRFGFYLFFLDFISDGADSIDLVECITDTDFNKIIFNDRFDDYGIDAIYINEEDRTINLCNFKYRENYKPNSSQKENDVIVSSKFINALMSGNTDSFKNKKYNKLVCDIINNLNSNDVWKMNLYVVSNDNNEINTNNEHIKNMQEMYDLDVIPIGLPYISSILSIRPKPINSALILDSNALMSYEEHELNSNKSYIARLKSSDIVRITCNDSQLREDYSLEDLSKLAKADLEYSVLFDNVRGFVLKSKFNDNILKSLRETPEKFFMYNNGITIIAESIDVEGVNGNKKQKIKLNDFQIINGGQTLRTIHNFNKQDDKNISEYLCDSEVLVRIFHSKKENNSTNKIAEYTNSQNSISPRDLKSLSSEQIELEKYLKEYSIIYSRKSGDVGYSDVDIKDIKYKISMEKLGQILTAVKIGPDKSSNHKKLIFTKYYDDLFVNNFNIEDIPELISIYYNVINEYAQNEKSNSLEQKYYYIIYMKWNDREAELSYLIDFLDEAIDSYVAKEGTSDARKLIQINFKKHLDTLMERN</sequence>
<feature type="domain" description="Abortive phage infection protein C-terminal" evidence="1">
    <location>
        <begin position="273"/>
        <end position="517"/>
    </location>
</feature>
<dbReference type="EMBL" id="ABMABF030000002">
    <property type="protein sequence ID" value="EMJ5133023.1"/>
    <property type="molecule type" value="Genomic_DNA"/>
</dbReference>
<evidence type="ECO:0000313" key="2">
    <source>
        <dbReference type="EMBL" id="EMJ5133023.1"/>
    </source>
</evidence>
<name>A0AAI9GD97_PROST</name>
<gene>
    <name evidence="2" type="ORF">RG298_000697</name>
</gene>
<proteinExistence type="predicted"/>
<dbReference type="Pfam" id="PF10592">
    <property type="entry name" value="AIPR"/>
    <property type="match status" value="1"/>
</dbReference>
<comment type="caution">
    <text evidence="2">The sequence shown here is derived from an EMBL/GenBank/DDBJ whole genome shotgun (WGS) entry which is preliminary data.</text>
</comment>
<dbReference type="InterPro" id="IPR018891">
    <property type="entry name" value="AIPR_C"/>
</dbReference>
<organism evidence="2">
    <name type="scientific">Providencia stuartii</name>
    <dbReference type="NCBI Taxonomy" id="588"/>
    <lineage>
        <taxon>Bacteria</taxon>
        <taxon>Pseudomonadati</taxon>
        <taxon>Pseudomonadota</taxon>
        <taxon>Gammaproteobacteria</taxon>
        <taxon>Enterobacterales</taxon>
        <taxon>Morganellaceae</taxon>
        <taxon>Providencia</taxon>
    </lineage>
</organism>